<evidence type="ECO:0000256" key="5">
    <source>
        <dbReference type="SAM" id="Phobius"/>
    </source>
</evidence>
<evidence type="ECO:0008006" key="8">
    <source>
        <dbReference type="Google" id="ProtNLM"/>
    </source>
</evidence>
<dbReference type="AlphaFoldDB" id="A0A0D7A0U5"/>
<evidence type="ECO:0000256" key="2">
    <source>
        <dbReference type="ARBA" id="ARBA00022692"/>
    </source>
</evidence>
<evidence type="ECO:0000256" key="3">
    <source>
        <dbReference type="ARBA" id="ARBA00022989"/>
    </source>
</evidence>
<name>A0A0D7A0U5_9AGAR</name>
<dbReference type="PANTHER" id="PTHR31465">
    <property type="entry name" value="PROTEIN RTA1-RELATED"/>
    <property type="match status" value="1"/>
</dbReference>
<dbReference type="PANTHER" id="PTHR31465:SF1">
    <property type="entry name" value="PROTEIN RTA1-RELATED"/>
    <property type="match status" value="1"/>
</dbReference>
<dbReference type="Proteomes" id="UP000054144">
    <property type="component" value="Unassembled WGS sequence"/>
</dbReference>
<keyword evidence="3 5" id="KW-1133">Transmembrane helix</keyword>
<feature type="transmembrane region" description="Helical" evidence="5">
    <location>
        <begin position="21"/>
        <end position="38"/>
    </location>
</feature>
<protein>
    <recommendedName>
        <fullName evidence="8">RTA1 like protein</fullName>
    </recommendedName>
</protein>
<organism evidence="6 7">
    <name type="scientific">Fistulina hepatica ATCC 64428</name>
    <dbReference type="NCBI Taxonomy" id="1128425"/>
    <lineage>
        <taxon>Eukaryota</taxon>
        <taxon>Fungi</taxon>
        <taxon>Dikarya</taxon>
        <taxon>Basidiomycota</taxon>
        <taxon>Agaricomycotina</taxon>
        <taxon>Agaricomycetes</taxon>
        <taxon>Agaricomycetidae</taxon>
        <taxon>Agaricales</taxon>
        <taxon>Fistulinaceae</taxon>
        <taxon>Fistulina</taxon>
    </lineage>
</organism>
<dbReference type="OrthoDB" id="3358017at2759"/>
<gene>
    <name evidence="6" type="ORF">FISHEDRAFT_50870</name>
</gene>
<comment type="subcellular location">
    <subcellularLocation>
        <location evidence="1">Membrane</location>
        <topology evidence="1">Multi-pass membrane protein</topology>
    </subcellularLocation>
</comment>
<feature type="transmembrane region" description="Helical" evidence="5">
    <location>
        <begin position="152"/>
        <end position="176"/>
    </location>
</feature>
<accession>A0A0D7A0U5</accession>
<evidence type="ECO:0000313" key="6">
    <source>
        <dbReference type="EMBL" id="KIY44672.1"/>
    </source>
</evidence>
<sequence length="279" mass="30458">MLKSYLALRFQNFIPNKDVSLVVGVVFVVAAVLLAYRLFRNRDWWGSCLPIGALCYALGFFFRVVTIEKHQDSRGWLILGQIFIACSPAAFLAFNYIVHGRLVVNSLGARHSRIRPTRVAFVFVSSDIATFLVQAAGSGLMITKSTVAGKNIFLIGLVLQTLSYLVFCALFVSAVLSAKEEGIATGTGVWWEVVQLLGFPSVPIMVRCIFRCVEDGLGRSSVLSIDEVYFYCLDSLPLLLATSIYVVGWPGDYIDSGLGSVAEYPPASIEMNTSATVAA</sequence>
<keyword evidence="4 5" id="KW-0472">Membrane</keyword>
<keyword evidence="7" id="KW-1185">Reference proteome</keyword>
<proteinExistence type="predicted"/>
<evidence type="ECO:0000313" key="7">
    <source>
        <dbReference type="Proteomes" id="UP000054144"/>
    </source>
</evidence>
<dbReference type="InterPro" id="IPR007568">
    <property type="entry name" value="RTA1"/>
</dbReference>
<evidence type="ECO:0000256" key="4">
    <source>
        <dbReference type="ARBA" id="ARBA00023136"/>
    </source>
</evidence>
<reference evidence="6 7" key="1">
    <citation type="journal article" date="2015" name="Fungal Genet. Biol.">
        <title>Evolution of novel wood decay mechanisms in Agaricales revealed by the genome sequences of Fistulina hepatica and Cylindrobasidium torrendii.</title>
        <authorList>
            <person name="Floudas D."/>
            <person name="Held B.W."/>
            <person name="Riley R."/>
            <person name="Nagy L.G."/>
            <person name="Koehler G."/>
            <person name="Ransdell A.S."/>
            <person name="Younus H."/>
            <person name="Chow J."/>
            <person name="Chiniquy J."/>
            <person name="Lipzen A."/>
            <person name="Tritt A."/>
            <person name="Sun H."/>
            <person name="Haridas S."/>
            <person name="LaButti K."/>
            <person name="Ohm R.A."/>
            <person name="Kues U."/>
            <person name="Blanchette R.A."/>
            <person name="Grigoriev I.V."/>
            <person name="Minto R.E."/>
            <person name="Hibbett D.S."/>
        </authorList>
    </citation>
    <scope>NUCLEOTIDE SEQUENCE [LARGE SCALE GENOMIC DNA]</scope>
    <source>
        <strain evidence="6 7">ATCC 64428</strain>
    </source>
</reference>
<dbReference type="Pfam" id="PF04479">
    <property type="entry name" value="RTA1"/>
    <property type="match status" value="1"/>
</dbReference>
<feature type="transmembrane region" description="Helical" evidence="5">
    <location>
        <begin position="44"/>
        <end position="64"/>
    </location>
</feature>
<dbReference type="GO" id="GO:0016020">
    <property type="term" value="C:membrane"/>
    <property type="evidence" value="ECO:0007669"/>
    <property type="project" value="UniProtKB-SubCell"/>
</dbReference>
<feature type="transmembrane region" description="Helical" evidence="5">
    <location>
        <begin position="118"/>
        <end position="140"/>
    </location>
</feature>
<dbReference type="EMBL" id="KN882067">
    <property type="protein sequence ID" value="KIY44672.1"/>
    <property type="molecule type" value="Genomic_DNA"/>
</dbReference>
<evidence type="ECO:0000256" key="1">
    <source>
        <dbReference type="ARBA" id="ARBA00004141"/>
    </source>
</evidence>
<feature type="transmembrane region" description="Helical" evidence="5">
    <location>
        <begin position="76"/>
        <end position="98"/>
    </location>
</feature>
<keyword evidence="2 5" id="KW-0812">Transmembrane</keyword>